<proteinExistence type="predicted"/>
<reference evidence="2 3" key="1">
    <citation type="submission" date="2011-12" db="EMBL/GenBank/DDBJ databases">
        <title>The Genome Sequence of Prevotella maculosa OT 289.</title>
        <authorList>
            <consortium name="The Broad Institute Genome Sequencing Platform"/>
            <person name="Earl A."/>
            <person name="Ward D."/>
            <person name="Feldgarden M."/>
            <person name="Gevers D."/>
            <person name="Izard J."/>
            <person name="Blanton J.M."/>
            <person name="Mathney J."/>
            <person name="Tanner A.C."/>
            <person name="Dewhirst F.E."/>
            <person name="Young S.K."/>
            <person name="Zeng Q."/>
            <person name="Gargeya S."/>
            <person name="Fitzgerald M."/>
            <person name="Haas B."/>
            <person name="Abouelleil A."/>
            <person name="Alvarado L."/>
            <person name="Arachchi H.M."/>
            <person name="Berlin A."/>
            <person name="Chapman S.B."/>
            <person name="Gearin G."/>
            <person name="Goldberg J."/>
            <person name="Griggs A."/>
            <person name="Gujja S."/>
            <person name="Hansen M."/>
            <person name="Heiman D."/>
            <person name="Howarth C."/>
            <person name="Larimer J."/>
            <person name="Lui A."/>
            <person name="MacDonald P.J.P."/>
            <person name="McCowen C."/>
            <person name="Montmayeur A."/>
            <person name="Murphy C."/>
            <person name="Neiman D."/>
            <person name="Pearson M."/>
            <person name="Priest M."/>
            <person name="Roberts A."/>
            <person name="Saif S."/>
            <person name="Shea T."/>
            <person name="Sisk P."/>
            <person name="Stolte C."/>
            <person name="Sykes S."/>
            <person name="Wortman J."/>
            <person name="Nusbaum C."/>
            <person name="Birren B."/>
        </authorList>
    </citation>
    <scope>NUCLEOTIDE SEQUENCE [LARGE SCALE GENOMIC DNA]</scope>
    <source>
        <strain evidence="2 3">OT 289</strain>
    </source>
</reference>
<dbReference type="STRING" id="999422.HMPREF9944_00702"/>
<evidence type="ECO:0000256" key="1">
    <source>
        <dbReference type="SAM" id="Phobius"/>
    </source>
</evidence>
<protein>
    <recommendedName>
        <fullName evidence="4">Bacterial alpha-L-rhamnosidase N-terminal domain-containing protein</fullName>
    </recommendedName>
</protein>
<keyword evidence="1" id="KW-0812">Transmembrane</keyword>
<dbReference type="HOGENOM" id="CLU_936447_0_0_10"/>
<keyword evidence="1" id="KW-1133">Transmembrane helix</keyword>
<feature type="transmembrane region" description="Helical" evidence="1">
    <location>
        <begin position="23"/>
        <end position="44"/>
    </location>
</feature>
<dbReference type="Gene3D" id="2.60.120.260">
    <property type="entry name" value="Galactose-binding domain-like"/>
    <property type="match status" value="1"/>
</dbReference>
<sequence length="340" mass="39447">MKREGDVIEKRAPSECKNQCDGLVTYLFLFLVMVKWLFGFVFFLQATALHSQGFLPRWIGCAEPDSTSELWFRHTYLCAGRPRFAAIEVTTTGFFDLYVNGYNVSTDSRMPFRPQEKDDQPICLRFDVTRFLRPDSNTIALWYGPSYPHVQPRQVAVSYFGRGHDDRFFSFTADENWLCRKAYIGLDSVGGEVFRAPDACQRGWNGSDFAPACWQGATCRPPDCTRKTDYREVCYPAERVAKVLIPAYRVVEGDTVCYEFQTGFYGYVRATLRNAHRDSWLNINGLRYQCRGETDEQAYRKFTRGLFRRVWATGDGPFRSSRIERIEGIETRSYLHFGWQ</sequence>
<keyword evidence="1" id="KW-0472">Membrane</keyword>
<dbReference type="PATRIC" id="fig|999422.3.peg.717"/>
<evidence type="ECO:0000313" key="3">
    <source>
        <dbReference type="Proteomes" id="UP000003167"/>
    </source>
</evidence>
<evidence type="ECO:0000313" key="2">
    <source>
        <dbReference type="EMBL" id="EHO73109.1"/>
    </source>
</evidence>
<dbReference type="EMBL" id="AGEK01000016">
    <property type="protein sequence ID" value="EHO73109.1"/>
    <property type="molecule type" value="Genomic_DNA"/>
</dbReference>
<dbReference type="Proteomes" id="UP000003167">
    <property type="component" value="Unassembled WGS sequence"/>
</dbReference>
<accession>H1HKK8</accession>
<name>H1HKK8_9BACT</name>
<keyword evidence="3" id="KW-1185">Reference proteome</keyword>
<dbReference type="AlphaFoldDB" id="H1HKK8"/>
<comment type="caution">
    <text evidence="2">The sequence shown here is derived from an EMBL/GenBank/DDBJ whole genome shotgun (WGS) entry which is preliminary data.</text>
</comment>
<gene>
    <name evidence="2" type="ORF">HMPREF9944_00702</name>
</gene>
<evidence type="ECO:0008006" key="4">
    <source>
        <dbReference type="Google" id="ProtNLM"/>
    </source>
</evidence>
<organism evidence="2 3">
    <name type="scientific">Segatella maculosa OT 289</name>
    <dbReference type="NCBI Taxonomy" id="999422"/>
    <lineage>
        <taxon>Bacteria</taxon>
        <taxon>Pseudomonadati</taxon>
        <taxon>Bacteroidota</taxon>
        <taxon>Bacteroidia</taxon>
        <taxon>Bacteroidales</taxon>
        <taxon>Prevotellaceae</taxon>
        <taxon>Segatella</taxon>
    </lineage>
</organism>